<reference evidence="3 4" key="1">
    <citation type="submission" date="2023-04" db="EMBL/GenBank/DDBJ databases">
        <title>Ectobacillus antri isolated from activated sludge.</title>
        <authorList>
            <person name="Yan P."/>
            <person name="Liu X."/>
        </authorList>
    </citation>
    <scope>NUCLEOTIDE SEQUENCE [LARGE SCALE GENOMIC DNA]</scope>
    <source>
        <strain evidence="3 4">C18H</strain>
    </source>
</reference>
<organism evidence="3 4">
    <name type="scientific">Ectobacillus antri</name>
    <dbReference type="NCBI Taxonomy" id="2486280"/>
    <lineage>
        <taxon>Bacteria</taxon>
        <taxon>Bacillati</taxon>
        <taxon>Bacillota</taxon>
        <taxon>Bacilli</taxon>
        <taxon>Bacillales</taxon>
        <taxon>Bacillaceae</taxon>
        <taxon>Ectobacillus</taxon>
    </lineage>
</organism>
<comment type="caution">
    <text evidence="3">The sequence shown here is derived from an EMBL/GenBank/DDBJ whole genome shotgun (WGS) entry which is preliminary data.</text>
</comment>
<evidence type="ECO:0000313" key="4">
    <source>
        <dbReference type="Proteomes" id="UP001218246"/>
    </source>
</evidence>
<gene>
    <name evidence="3" type="ORF">P6P90_15000</name>
</gene>
<sequence length="373" mass="44885">MLPNRSLINEQLAQPQNFTELLSLLIPQEVDENGEKSKVILWKRKEFYKQNHIRSLILHALQMIERLPRFHKDEIPVILRIVCLYQEIQEYEAGYELMKNQGLERFVYTALTHSSWDIITELTAWNYIVLKSKTVGLQDQDYDIWERIKYKFNSWKNYESFFSSKEVITFVLLFVPKEKSALNEHIMEAVPICNSYIDYIIHYDLLSFYETRIEQWQRCGVDNRAVICHRIILAQLSDIFSIANYDSPFDFISECRELMLYADYEFLCSYHDIVAAFLSYIPFFNLIQVPRQVTYFEQLLKICKADEKKEEFMRRFVFSQFGHNFLSFIAPFIRNKCYGTIHDMLFYWCTEEERLRLEKIYNLQKLYEMYACG</sequence>
<dbReference type="InterPro" id="IPR025046">
    <property type="entry name" value="DUF3960"/>
</dbReference>
<name>A0ABT6HA41_9BACI</name>
<dbReference type="InterPro" id="IPR025087">
    <property type="entry name" value="DUF3965"/>
</dbReference>
<dbReference type="Pfam" id="PF13112">
    <property type="entry name" value="DUF3965"/>
    <property type="match status" value="1"/>
</dbReference>
<dbReference type="EMBL" id="JARULN010000022">
    <property type="protein sequence ID" value="MDG5755226.1"/>
    <property type="molecule type" value="Genomic_DNA"/>
</dbReference>
<protein>
    <submittedName>
        <fullName evidence="3">DUF3965 domain-containing protein</fullName>
    </submittedName>
</protein>
<dbReference type="Pfam" id="PF13142">
    <property type="entry name" value="DUF3960"/>
    <property type="match status" value="1"/>
</dbReference>
<keyword evidence="4" id="KW-1185">Reference proteome</keyword>
<accession>A0ABT6HA41</accession>
<evidence type="ECO:0000259" key="1">
    <source>
        <dbReference type="Pfam" id="PF13112"/>
    </source>
</evidence>
<evidence type="ECO:0000259" key="2">
    <source>
        <dbReference type="Pfam" id="PF13142"/>
    </source>
</evidence>
<evidence type="ECO:0000313" key="3">
    <source>
        <dbReference type="EMBL" id="MDG5755226.1"/>
    </source>
</evidence>
<dbReference type="Proteomes" id="UP001218246">
    <property type="component" value="Unassembled WGS sequence"/>
</dbReference>
<proteinExistence type="predicted"/>
<dbReference type="RefSeq" id="WP_124565585.1">
    <property type="nucleotide sequence ID" value="NZ_JARRRY010000020.1"/>
</dbReference>
<feature type="domain" description="DUF3965" evidence="1">
    <location>
        <begin position="86"/>
        <end position="371"/>
    </location>
</feature>
<feature type="domain" description="DUF3960" evidence="2">
    <location>
        <begin position="3"/>
        <end position="83"/>
    </location>
</feature>